<feature type="compositionally biased region" description="Polar residues" evidence="2">
    <location>
        <begin position="447"/>
        <end position="457"/>
    </location>
</feature>
<dbReference type="AlphaFoldDB" id="A0A8K1C8R0"/>
<feature type="region of interest" description="Disordered" evidence="2">
    <location>
        <begin position="173"/>
        <end position="202"/>
    </location>
</feature>
<organism evidence="3 4">
    <name type="scientific">Pythium oligandrum</name>
    <name type="common">Mycoparasitic fungus</name>
    <dbReference type="NCBI Taxonomy" id="41045"/>
    <lineage>
        <taxon>Eukaryota</taxon>
        <taxon>Sar</taxon>
        <taxon>Stramenopiles</taxon>
        <taxon>Oomycota</taxon>
        <taxon>Peronosporomycetes</taxon>
        <taxon>Pythiales</taxon>
        <taxon>Pythiaceae</taxon>
        <taxon>Pythium</taxon>
    </lineage>
</organism>
<evidence type="ECO:0000313" key="3">
    <source>
        <dbReference type="EMBL" id="TMW58268.1"/>
    </source>
</evidence>
<comment type="caution">
    <text evidence="3">The sequence shown here is derived from an EMBL/GenBank/DDBJ whole genome shotgun (WGS) entry which is preliminary data.</text>
</comment>
<keyword evidence="1" id="KW-0175">Coiled coil</keyword>
<name>A0A8K1C8R0_PYTOL</name>
<protein>
    <submittedName>
        <fullName evidence="3">Uncharacterized protein</fullName>
    </submittedName>
</protein>
<gene>
    <name evidence="3" type="ORF">Poli38472_011856</name>
</gene>
<sequence>MMTTEMTLLATDTATDETLRDALAFVDDYAPSGLEIDGSDDLQDLPDVSNEEVERLLADLESSSSPRSDSSEQTASTATTSSTVASEGRRRRVTARQQLIALQLTAEELEHVLKELKKTKRHPDDAMWERIAVKQRKERERAENENARLRAMLAEHVDTVKYLEHGLFKKRSHVDTQETTTSTHPDEPIKRARSSNPSKLLDSKEAAAQMDATAMEMYRDVDKVFADARFQSPGHERRRMMELRRDEASGGTMAETFETRTLPFGFRQTSDVLFDMAVHHPDKQRIILKEAFDAEEEAISRVSERWIQLPTGGKALMRITARGRRFMETSRAIHINHMLIEPVQVGDKALSGVRLRTCLWDLLYEVPPTKGNARTTMKLSYGMVTPEVFRDDLPDEELKQAMALLSRFMQIKGQKTSEAKNQLLENRLVEGFAAMGLNNDENKSKQPVETSKTAKSV</sequence>
<keyword evidence="4" id="KW-1185">Reference proteome</keyword>
<evidence type="ECO:0000256" key="1">
    <source>
        <dbReference type="SAM" id="Coils"/>
    </source>
</evidence>
<dbReference type="EMBL" id="SPLM01000112">
    <property type="protein sequence ID" value="TMW58268.1"/>
    <property type="molecule type" value="Genomic_DNA"/>
</dbReference>
<feature type="coiled-coil region" evidence="1">
    <location>
        <begin position="99"/>
        <end position="159"/>
    </location>
</feature>
<dbReference type="Proteomes" id="UP000794436">
    <property type="component" value="Unassembled WGS sequence"/>
</dbReference>
<evidence type="ECO:0000256" key="2">
    <source>
        <dbReference type="SAM" id="MobiDB-lite"/>
    </source>
</evidence>
<feature type="region of interest" description="Disordered" evidence="2">
    <location>
        <begin position="438"/>
        <end position="457"/>
    </location>
</feature>
<evidence type="ECO:0000313" key="4">
    <source>
        <dbReference type="Proteomes" id="UP000794436"/>
    </source>
</evidence>
<proteinExistence type="predicted"/>
<reference evidence="3" key="1">
    <citation type="submission" date="2019-03" db="EMBL/GenBank/DDBJ databases">
        <title>Long read genome sequence of the mycoparasitic Pythium oligandrum ATCC 38472 isolated from sugarbeet rhizosphere.</title>
        <authorList>
            <person name="Gaulin E."/>
        </authorList>
    </citation>
    <scope>NUCLEOTIDE SEQUENCE</scope>
    <source>
        <strain evidence="3">ATCC 38472_TT</strain>
    </source>
</reference>
<feature type="compositionally biased region" description="Low complexity" evidence="2">
    <location>
        <begin position="62"/>
        <end position="86"/>
    </location>
</feature>
<accession>A0A8K1C8R0</accession>
<feature type="region of interest" description="Disordered" evidence="2">
    <location>
        <begin position="58"/>
        <end position="91"/>
    </location>
</feature>